<gene>
    <name evidence="2" type="ORF">DS909_04830</name>
</gene>
<dbReference type="EMBL" id="QOCE01000012">
    <property type="protein sequence ID" value="RBW60096.1"/>
    <property type="molecule type" value="Genomic_DNA"/>
</dbReference>
<evidence type="ECO:0000259" key="1">
    <source>
        <dbReference type="Pfam" id="PF01755"/>
    </source>
</evidence>
<organism evidence="2 3">
    <name type="scientific">Phaeobacter gallaeciensis</name>
    <dbReference type="NCBI Taxonomy" id="60890"/>
    <lineage>
        <taxon>Bacteria</taxon>
        <taxon>Pseudomonadati</taxon>
        <taxon>Pseudomonadota</taxon>
        <taxon>Alphaproteobacteria</taxon>
        <taxon>Rhodobacterales</taxon>
        <taxon>Roseobacteraceae</taxon>
        <taxon>Phaeobacter</taxon>
    </lineage>
</organism>
<dbReference type="OrthoDB" id="259382at2"/>
<reference evidence="2 3" key="1">
    <citation type="submission" date="2018-07" db="EMBL/GenBank/DDBJ databases">
        <title>Modular assembly of carbohydrate-degrading microbial communities in the ocean.</title>
        <authorList>
            <person name="Enke T.N."/>
            <person name="Datta M.S."/>
            <person name="Schwartzman J.A."/>
            <person name="Cermak N."/>
            <person name="Schmitz D.A."/>
            <person name="Barrere J."/>
            <person name="Cordero O.X."/>
        </authorList>
    </citation>
    <scope>NUCLEOTIDE SEQUENCE [LARGE SCALE GENOMIC DNA]</scope>
    <source>
        <strain evidence="2 3">C3M10</strain>
    </source>
</reference>
<evidence type="ECO:0000313" key="3">
    <source>
        <dbReference type="Proteomes" id="UP000252706"/>
    </source>
</evidence>
<name>A0A366XAL5_9RHOB</name>
<dbReference type="CDD" id="cd06532">
    <property type="entry name" value="Glyco_transf_25"/>
    <property type="match status" value="1"/>
</dbReference>
<proteinExistence type="predicted"/>
<keyword evidence="2" id="KW-0808">Transferase</keyword>
<accession>A0A366XAL5</accession>
<sequence length="238" mass="26441">MRSFIIHMPGDAKRAPNAQKLLQLLPNAEIVDAVIGKDIIAKGQITPQPGNIHAPHYPFPLGAGEVGCFLSHRACWQRIVDLDLDYALITEDDLSLDLDLWNEALDLIANHASVESFFRLPAKRRETPAATIDRGPHAELFLPRVIGLQTVCQVVGKTAARRLLGASERLDRPVDTFLQMHWITQQPIHTILPNGVSEITDQVGGSTIQKKNRSGSKLAREFKRALYRAKVSSQPQRP</sequence>
<protein>
    <submittedName>
        <fullName evidence="2">Glycosyl transferase family 25</fullName>
    </submittedName>
</protein>
<dbReference type="RefSeq" id="WP_113822460.1">
    <property type="nucleotide sequence ID" value="NZ_QOCE01000012.1"/>
</dbReference>
<dbReference type="GO" id="GO:0016740">
    <property type="term" value="F:transferase activity"/>
    <property type="evidence" value="ECO:0007669"/>
    <property type="project" value="UniProtKB-KW"/>
</dbReference>
<dbReference type="AlphaFoldDB" id="A0A366XAL5"/>
<dbReference type="InterPro" id="IPR002654">
    <property type="entry name" value="Glyco_trans_25"/>
</dbReference>
<dbReference type="Pfam" id="PF01755">
    <property type="entry name" value="Glyco_transf_25"/>
    <property type="match status" value="1"/>
</dbReference>
<dbReference type="Proteomes" id="UP000252706">
    <property type="component" value="Unassembled WGS sequence"/>
</dbReference>
<feature type="domain" description="Glycosyl transferase family 25" evidence="1">
    <location>
        <begin position="3"/>
        <end position="121"/>
    </location>
</feature>
<evidence type="ECO:0000313" key="2">
    <source>
        <dbReference type="EMBL" id="RBW60096.1"/>
    </source>
</evidence>
<comment type="caution">
    <text evidence="2">The sequence shown here is derived from an EMBL/GenBank/DDBJ whole genome shotgun (WGS) entry which is preliminary data.</text>
</comment>